<dbReference type="GO" id="GO:0016740">
    <property type="term" value="F:transferase activity"/>
    <property type="evidence" value="ECO:0007669"/>
    <property type="project" value="UniProtKB-KW"/>
</dbReference>
<dbReference type="AlphaFoldDB" id="A0A7Y6Q7L0"/>
<feature type="domain" description="GST C-terminal" evidence="2">
    <location>
        <begin position="87"/>
        <end position="245"/>
    </location>
</feature>
<evidence type="ECO:0000259" key="1">
    <source>
        <dbReference type="PROSITE" id="PS50404"/>
    </source>
</evidence>
<dbReference type="InterPro" id="IPR010987">
    <property type="entry name" value="Glutathione-S-Trfase_C-like"/>
</dbReference>
<sequence length="259" mass="28514">MGRIELFHEWGSIQSHKVRLCLAELGLPWISRRVDLAAFANLQADFLAINPLGLVPALRIGDEIVTESSRINERLNDLADGGLLPTAPDARQRVRAWTSVADKVVHPAVRPPTFNLILKVRLRRLPAGALDAAMDRHPHAARADAYREAAKAPIDCRAIIRSIATMKQVLANMDEALSQRRWLAAETYTLADVALSAFIDRLDRLAMSALLDAVPNVQAWADAIRNRPSFPLAKGPEAERPDPLVDRALVERLIAAANS</sequence>
<dbReference type="InterPro" id="IPR004046">
    <property type="entry name" value="GST_C"/>
</dbReference>
<reference evidence="3 4" key="1">
    <citation type="submission" date="2020-06" db="EMBL/GenBank/DDBJ databases">
        <authorList>
            <person name="Grouzdev D.S."/>
        </authorList>
    </citation>
    <scope>NUCLEOTIDE SEQUENCE [LARGE SCALE GENOMIC DNA]</scope>
    <source>
        <strain evidence="3 4">HO-A22</strain>
    </source>
</reference>
<dbReference type="Gene3D" id="1.20.1050.10">
    <property type="match status" value="2"/>
</dbReference>
<feature type="domain" description="GST N-terminal" evidence="1">
    <location>
        <begin position="2"/>
        <end position="83"/>
    </location>
</feature>
<dbReference type="InterPro" id="IPR004045">
    <property type="entry name" value="Glutathione_S-Trfase_N"/>
</dbReference>
<protein>
    <submittedName>
        <fullName evidence="3">Glutathione S-transferase family protein</fullName>
    </submittedName>
</protein>
<proteinExistence type="predicted"/>
<dbReference type="PANTHER" id="PTHR44051:SF8">
    <property type="entry name" value="GLUTATHIONE S-TRANSFERASE GSTA"/>
    <property type="match status" value="1"/>
</dbReference>
<accession>A0A7Y6Q7L0</accession>
<dbReference type="SUPFAM" id="SSF52833">
    <property type="entry name" value="Thioredoxin-like"/>
    <property type="match status" value="1"/>
</dbReference>
<dbReference type="SUPFAM" id="SSF47616">
    <property type="entry name" value="GST C-terminal domain-like"/>
    <property type="match status" value="1"/>
</dbReference>
<dbReference type="Proteomes" id="UP000520198">
    <property type="component" value="Unassembled WGS sequence"/>
</dbReference>
<dbReference type="PANTHER" id="PTHR44051">
    <property type="entry name" value="GLUTATHIONE S-TRANSFERASE-RELATED"/>
    <property type="match status" value="1"/>
</dbReference>
<dbReference type="Gene3D" id="3.40.30.10">
    <property type="entry name" value="Glutaredoxin"/>
    <property type="match status" value="1"/>
</dbReference>
<dbReference type="PROSITE" id="PS50405">
    <property type="entry name" value="GST_CTER"/>
    <property type="match status" value="1"/>
</dbReference>
<dbReference type="CDD" id="cd00299">
    <property type="entry name" value="GST_C_family"/>
    <property type="match status" value="1"/>
</dbReference>
<keyword evidence="4" id="KW-1185">Reference proteome</keyword>
<evidence type="ECO:0000313" key="4">
    <source>
        <dbReference type="Proteomes" id="UP000520198"/>
    </source>
</evidence>
<dbReference type="PROSITE" id="PS50404">
    <property type="entry name" value="GST_NTER"/>
    <property type="match status" value="1"/>
</dbReference>
<dbReference type="Pfam" id="PF13409">
    <property type="entry name" value="GST_N_2"/>
    <property type="match status" value="1"/>
</dbReference>
<organism evidence="3 4">
    <name type="scientific">Ensifer oleiphilus</name>
    <dbReference type="NCBI Taxonomy" id="2742698"/>
    <lineage>
        <taxon>Bacteria</taxon>
        <taxon>Pseudomonadati</taxon>
        <taxon>Pseudomonadota</taxon>
        <taxon>Alphaproteobacteria</taxon>
        <taxon>Hyphomicrobiales</taxon>
        <taxon>Rhizobiaceae</taxon>
        <taxon>Sinorhizobium/Ensifer group</taxon>
        <taxon>Ensifer</taxon>
    </lineage>
</organism>
<dbReference type="EMBL" id="JABWDU010000003">
    <property type="protein sequence ID" value="NVD40509.1"/>
    <property type="molecule type" value="Genomic_DNA"/>
</dbReference>
<dbReference type="SFLD" id="SFLDG00358">
    <property type="entry name" value="Main_(cytGST)"/>
    <property type="match status" value="1"/>
</dbReference>
<dbReference type="InterPro" id="IPR036282">
    <property type="entry name" value="Glutathione-S-Trfase_C_sf"/>
</dbReference>
<evidence type="ECO:0000259" key="2">
    <source>
        <dbReference type="PROSITE" id="PS50405"/>
    </source>
</evidence>
<gene>
    <name evidence="3" type="ORF">HT585_16695</name>
</gene>
<dbReference type="InterPro" id="IPR040079">
    <property type="entry name" value="Glutathione_S-Trfase"/>
</dbReference>
<dbReference type="CDD" id="cd00570">
    <property type="entry name" value="GST_N_family"/>
    <property type="match status" value="1"/>
</dbReference>
<comment type="caution">
    <text evidence="3">The sequence shown here is derived from an EMBL/GenBank/DDBJ whole genome shotgun (WGS) entry which is preliminary data.</text>
</comment>
<dbReference type="InterPro" id="IPR036249">
    <property type="entry name" value="Thioredoxin-like_sf"/>
</dbReference>
<keyword evidence="3" id="KW-0808">Transferase</keyword>
<name>A0A7Y6Q7L0_9HYPH</name>
<evidence type="ECO:0000313" key="3">
    <source>
        <dbReference type="EMBL" id="NVD40509.1"/>
    </source>
</evidence>
<dbReference type="RefSeq" id="WP_176353974.1">
    <property type="nucleotide sequence ID" value="NZ_JABWDU010000003.1"/>
</dbReference>
<dbReference type="Pfam" id="PF00043">
    <property type="entry name" value="GST_C"/>
    <property type="match status" value="1"/>
</dbReference>
<dbReference type="SFLD" id="SFLDS00019">
    <property type="entry name" value="Glutathione_Transferase_(cytos"/>
    <property type="match status" value="1"/>
</dbReference>